<dbReference type="NCBIfam" id="TIGR01451">
    <property type="entry name" value="B_ant_repeat"/>
    <property type="match status" value="1"/>
</dbReference>
<evidence type="ECO:0000313" key="3">
    <source>
        <dbReference type="Proteomes" id="UP000521358"/>
    </source>
</evidence>
<comment type="caution">
    <text evidence="2">The sequence shown here is derived from an EMBL/GenBank/DDBJ whole genome shotgun (WGS) entry which is preliminary data.</text>
</comment>
<evidence type="ECO:0000259" key="1">
    <source>
        <dbReference type="Pfam" id="PF01345"/>
    </source>
</evidence>
<dbReference type="InterPro" id="IPR046776">
    <property type="entry name" value="Pectate_lyase_5"/>
</dbReference>
<feature type="domain" description="DUF11" evidence="1">
    <location>
        <begin position="799"/>
        <end position="909"/>
    </location>
</feature>
<dbReference type="InterPro" id="IPR026466">
    <property type="entry name" value="Fim_isopep_form_D2_dom"/>
</dbReference>
<dbReference type="Pfam" id="PF01345">
    <property type="entry name" value="DUF11"/>
    <property type="match status" value="1"/>
</dbReference>
<evidence type="ECO:0000313" key="2">
    <source>
        <dbReference type="EMBL" id="NKC67080.1"/>
    </source>
</evidence>
<dbReference type="RefSeq" id="WP_167806344.1">
    <property type="nucleotide sequence ID" value="NZ_JAAVMB010000002.1"/>
</dbReference>
<protein>
    <submittedName>
        <fullName evidence="2">Isopeptide-forming domain-containing fimbrial protein</fullName>
    </submittedName>
</protein>
<dbReference type="InterPro" id="IPR047589">
    <property type="entry name" value="DUF11_rpt"/>
</dbReference>
<sequence>MNGLKRTLIVLKFCLLILTLFISVSLNTVHVSAENEHILPTDSELELADNAYYLKKGNFNPNEKVVNVSNWTEFVRAYKDNTVTKIKLTTDITSQDISVDGVSTTIFGDNADEYRKSSLVIDGGYTDSITGETKQYGLTLIGSKMLRTSNAPTGFTETAADGSTQNRSMFHLKNLSIAQPGTENAYSYGFIGAPGVDTTVAGENVNAPYSKNWYFRFTNVNTDIDDNTTAYRGVARAIVGYQSEVTLAGRVELSVTGETFYLGSLIVEPKASFKGITEYSNYSVVWFVDRIDPKTTAANGQLTIGKDSFVYLKNITNGANYPGFYGDYGDGIIDEGATLNIDMTGNAWRFDTYNSTIRVKKDATVNLISRGTGSVLTFGGGPGPFADGYGAQVKDNSFIVEPGANFFAYGETATNRGTIETQGTSTNNSFVLDSPKSFDIRNSTNNTASNTGSYRAVNMYNSASIANGRNSNTFEIMNSDVSLWKNGAAGGSSNGNIDGLAQESYVKVAGFKMNSQNSNTYAASLSTPYPIATDANFTDTLGKFNPIVTKRITGINTAPEVIWSPVTDADKSLKVRVYLGDRPTGYDENGNTILVPIYATTGEASVYFTDTFGNKYGPILTDSNGYAKVPVEFQNAGEQVTAHAERGPAEPNKWVGDEESVTVIDVTPPKPAEIEEGTITNSTKQLKGKNAEPNSKFYISINGVRQNFVGNVNETGSWEYNLPYYLEKGDIVQIFLEDNASKITADIEKPATNSESGNINPENDLSYRDAVFKAATKYIVEDILPDKPQLVKTFESDSSEGIQVGDTLTYKINVKNNKESSFNTIWKQVVVTDVLPEGLLFDKATANMKINNLAIPETDYSFDESTRTLTIPVGNLNSQESSVISFNTKLGSSSVGKVITNKAKATGNSPREKDFVVGPEDDKNERATYSAEGEVSTTEVYGVIELVSAPKTINFGTVSYDATVKRVDNGIYDQDLIVNDTRARKSKWTLGAKLISQMTNTDDESIKLVDSLQYVNGDKTVILSEDLQGIYQSADKPAEDETVINISDTWGSTKDSNGIKLVIDPTKSKITNGQYTGEIEWQLMEATP</sequence>
<dbReference type="InterPro" id="IPR008966">
    <property type="entry name" value="Adhesion_dom_sf"/>
</dbReference>
<organism evidence="2 3">
    <name type="scientific">Vagococcus fluvialis</name>
    <dbReference type="NCBI Taxonomy" id="2738"/>
    <lineage>
        <taxon>Bacteria</taxon>
        <taxon>Bacillati</taxon>
        <taxon>Bacillota</taxon>
        <taxon>Bacilli</taxon>
        <taxon>Lactobacillales</taxon>
        <taxon>Enterococcaceae</taxon>
        <taxon>Vagococcus</taxon>
    </lineage>
</organism>
<proteinExistence type="predicted"/>
<dbReference type="SUPFAM" id="SSF49401">
    <property type="entry name" value="Bacterial adhesins"/>
    <property type="match status" value="1"/>
</dbReference>
<dbReference type="InterPro" id="IPR001434">
    <property type="entry name" value="OmcB-like_DUF11"/>
</dbReference>
<dbReference type="Proteomes" id="UP000521358">
    <property type="component" value="Unassembled WGS sequence"/>
</dbReference>
<dbReference type="Pfam" id="PF20585">
    <property type="entry name" value="Pectate_lyase_5"/>
    <property type="match status" value="1"/>
</dbReference>
<dbReference type="NCBIfam" id="TIGR04226">
    <property type="entry name" value="RrgB_K2N_iso_D2"/>
    <property type="match status" value="1"/>
</dbReference>
<dbReference type="Gene3D" id="2.60.40.740">
    <property type="match status" value="1"/>
</dbReference>
<name>A0A7X6D767_9ENTE</name>
<dbReference type="EMBL" id="JAAVMB010000002">
    <property type="protein sequence ID" value="NKC67080.1"/>
    <property type="molecule type" value="Genomic_DNA"/>
</dbReference>
<accession>A0A7X6D767</accession>
<gene>
    <name evidence="2" type="ORF">HED35_03150</name>
</gene>
<reference evidence="2 3" key="1">
    <citation type="submission" date="2020-03" db="EMBL/GenBank/DDBJ databases">
        <title>Bacterial samples isolated from urine from healthy bovine heifers (Gyr breed).</title>
        <authorList>
            <person name="Giannattasio-Ferraz S."/>
            <person name="Maskeri L."/>
            <person name="Penido A."/>
            <person name="Barbosa-Stancioli E.F."/>
            <person name="Putonti C."/>
        </authorList>
    </citation>
    <scope>NUCLEOTIDE SEQUENCE [LARGE SCALE GENOMIC DNA]</scope>
    <source>
        <strain evidence="2 3">UFMG-H7</strain>
    </source>
</reference>
<dbReference type="AlphaFoldDB" id="A0A7X6D767"/>